<dbReference type="InterPro" id="IPR036366">
    <property type="entry name" value="PGBDSf"/>
</dbReference>
<dbReference type="InterPro" id="IPR036365">
    <property type="entry name" value="PGBD-like_sf"/>
</dbReference>
<feature type="compositionally biased region" description="Low complexity" evidence="8">
    <location>
        <begin position="626"/>
        <end position="645"/>
    </location>
</feature>
<feature type="region of interest" description="Disordered" evidence="8">
    <location>
        <begin position="1"/>
        <end position="59"/>
    </location>
</feature>
<accession>A0AAX4PCE0</accession>
<dbReference type="InterPro" id="IPR006047">
    <property type="entry name" value="GH13_cat_dom"/>
</dbReference>
<evidence type="ECO:0000313" key="11">
    <source>
        <dbReference type="EMBL" id="WZN63553.1"/>
    </source>
</evidence>
<dbReference type="SUPFAM" id="SSF47090">
    <property type="entry name" value="PGBD-like"/>
    <property type="match status" value="1"/>
</dbReference>
<proteinExistence type="inferred from homology"/>
<feature type="coiled-coil region" evidence="7">
    <location>
        <begin position="504"/>
        <end position="538"/>
    </location>
</feature>
<dbReference type="PANTHER" id="PTHR43447">
    <property type="entry name" value="ALPHA-AMYLASE"/>
    <property type="match status" value="1"/>
</dbReference>
<reference evidence="11 12" key="1">
    <citation type="submission" date="2024-03" db="EMBL/GenBank/DDBJ databases">
        <title>Complete genome sequence of the green alga Chloropicon roscoffensis RCC1871.</title>
        <authorList>
            <person name="Lemieux C."/>
            <person name="Pombert J.-F."/>
            <person name="Otis C."/>
            <person name="Turmel M."/>
        </authorList>
    </citation>
    <scope>NUCLEOTIDE SEQUENCE [LARGE SCALE GENOMIC DNA]</scope>
    <source>
        <strain evidence="11 12">RCC1871</strain>
    </source>
</reference>
<feature type="compositionally biased region" description="Basic and acidic residues" evidence="8">
    <location>
        <begin position="232"/>
        <end position="244"/>
    </location>
</feature>
<keyword evidence="5" id="KW-0326">Glycosidase</keyword>
<dbReference type="Proteomes" id="UP001472866">
    <property type="component" value="Chromosome 07"/>
</dbReference>
<dbReference type="InterPro" id="IPR013780">
    <property type="entry name" value="Glyco_hydro_b"/>
</dbReference>
<dbReference type="Gene3D" id="1.10.101.10">
    <property type="entry name" value="PGBD-like superfamily/PGBD"/>
    <property type="match status" value="1"/>
</dbReference>
<evidence type="ECO:0000313" key="12">
    <source>
        <dbReference type="Proteomes" id="UP001472866"/>
    </source>
</evidence>
<feature type="region of interest" description="Disordered" evidence="8">
    <location>
        <begin position="218"/>
        <end position="253"/>
    </location>
</feature>
<dbReference type="InterPro" id="IPR017853">
    <property type="entry name" value="GH"/>
</dbReference>
<evidence type="ECO:0000256" key="5">
    <source>
        <dbReference type="ARBA" id="ARBA00023295"/>
    </source>
</evidence>
<sequence>MSGVTGRSTTTARLRRVLPPRGNERESRSARRLGTRAAAALPGRDLKTAHAPPVLSEGSEGEGVRWLRSELSRAGHLVLTPNGAREDEASSYFDAATRQALVEWQREKGLPATGVLGPISREVMTAEAEDFATSTVLASRVASVLPPLGGGSPQVFAASVLGLVAVLQLRAFLFRKGESGARDPAPRPPTASGPDGTTPLRKWASGNLADRDAPVVLPQLPQRAGGQGGAQDRPRLRYDGDRSGGRGGGGGGGIFAGVGASRKAKPAASAAHSQAGGLFPPPNLRQTGVWFVDTRSEEPIIGARPSETAARAAVEAAEAKRAPAKPKRRRRFGGFGGGAKGEGETEGALPKASSPKAVAAATEAHAAAEPSAIQQKYAGALERVRQRRQGAVVSDTARSDALVADLGTKGDASGVFSISSLQRKVSNLNQTVETLSGREAKIEEIQRQVDTLERALRISEGGAASAGSGDGDVGGAGLGDLRDQLNEFRSLIDERVASAVSREGDRSAGRLASLEQRLEQMERQSKRKEELLAEQVARLESVASSVGGGAADGGEGGGDAGWFGLLGAVLGYAYRNAEGAAHGATSGVLDSLVRRVKDLEERVRGGTGVAGDVDERLRALEDAWTSPSPSAAAPAAAPAAPAAAPAAPPSPPEVDTSKTLWRLAHGREVLLQGFHWESHNFAWYEIVREKAGQIGEYGFTGVWLPPPSDSIAPQGYLPRDLYDLNTKYGTRDQLARCIAGLRENGVHAMADIVINHRCATTRGEGGKWNRWDGTRMAWDERAICRDNHQFGGRGGGKEGDDFTAAPNIDHSQDFVKEDLKEWLRWLLSDEVGFRSLRFDFTKGYGGRHVGEYVQACSPEFSVGEFWETCSYDGEGLSYDQDHHRQRMVNWCDECGGSSAAFDFTTKGILQEAVGRGELWRLVDRKGRPPGLMGVWPSHAVTFLDNHDTGSTQAHWPFPSDKILQGYAYILTHPGTPTVFWDHLFDWGEENSRKIRELVAVRKRADLHSRSEVKVAEARGDLYAAYVDGRVAMKIGQGEWAPPSAGGWKVASFGDGFAVWTKET</sequence>
<evidence type="ECO:0000259" key="10">
    <source>
        <dbReference type="SMART" id="SM00810"/>
    </source>
</evidence>
<feature type="region of interest" description="Disordered" evidence="8">
    <location>
        <begin position="313"/>
        <end position="370"/>
    </location>
</feature>
<evidence type="ECO:0000256" key="3">
    <source>
        <dbReference type="ARBA" id="ARBA00012595"/>
    </source>
</evidence>
<feature type="domain" description="Glycosyl hydrolase family 13 catalytic" evidence="9">
    <location>
        <begin position="668"/>
        <end position="1001"/>
    </location>
</feature>
<evidence type="ECO:0000259" key="9">
    <source>
        <dbReference type="SMART" id="SM00642"/>
    </source>
</evidence>
<dbReference type="GO" id="GO:0005509">
    <property type="term" value="F:calcium ion binding"/>
    <property type="evidence" value="ECO:0007669"/>
    <property type="project" value="InterPro"/>
</dbReference>
<dbReference type="SUPFAM" id="SSF51011">
    <property type="entry name" value="Glycosyl hydrolase domain"/>
    <property type="match status" value="1"/>
</dbReference>
<dbReference type="GO" id="GO:0004556">
    <property type="term" value="F:alpha-amylase activity"/>
    <property type="evidence" value="ECO:0007669"/>
    <property type="project" value="UniProtKB-EC"/>
</dbReference>
<evidence type="ECO:0000256" key="8">
    <source>
        <dbReference type="SAM" id="MobiDB-lite"/>
    </source>
</evidence>
<feature type="compositionally biased region" description="Low complexity" evidence="8">
    <location>
        <begin position="346"/>
        <end position="370"/>
    </location>
</feature>
<keyword evidence="7" id="KW-0175">Coiled coil</keyword>
<evidence type="ECO:0000256" key="7">
    <source>
        <dbReference type="SAM" id="Coils"/>
    </source>
</evidence>
<organism evidence="11 12">
    <name type="scientific">Chloropicon roscoffensis</name>
    <dbReference type="NCBI Taxonomy" id="1461544"/>
    <lineage>
        <taxon>Eukaryota</taxon>
        <taxon>Viridiplantae</taxon>
        <taxon>Chlorophyta</taxon>
        <taxon>Chloropicophyceae</taxon>
        <taxon>Chloropicales</taxon>
        <taxon>Chloropicaceae</taxon>
        <taxon>Chloropicon</taxon>
    </lineage>
</organism>
<dbReference type="InterPro" id="IPR012850">
    <property type="entry name" value="A-amylase_bs_C"/>
</dbReference>
<feature type="region of interest" description="Disordered" evidence="8">
    <location>
        <begin position="623"/>
        <end position="656"/>
    </location>
</feature>
<gene>
    <name evidence="11" type="ORF">HKI87_07g51020</name>
</gene>
<evidence type="ECO:0000256" key="6">
    <source>
        <dbReference type="ARBA" id="ARBA00030238"/>
    </source>
</evidence>
<dbReference type="CDD" id="cd11314">
    <property type="entry name" value="AmyAc_arch_bac_plant_AmyA"/>
    <property type="match status" value="1"/>
</dbReference>
<dbReference type="Gene3D" id="2.60.40.1180">
    <property type="entry name" value="Golgi alpha-mannosidase II"/>
    <property type="match status" value="1"/>
</dbReference>
<dbReference type="Gene3D" id="3.20.20.80">
    <property type="entry name" value="Glycosidases"/>
    <property type="match status" value="1"/>
</dbReference>
<dbReference type="Pfam" id="PF01471">
    <property type="entry name" value="PG_binding_1"/>
    <property type="match status" value="1"/>
</dbReference>
<comment type="catalytic activity">
    <reaction evidence="1">
        <text>Endohydrolysis of (1-&gt;4)-alpha-D-glucosidic linkages in polysaccharides containing three or more (1-&gt;4)-alpha-linked D-glucose units.</text>
        <dbReference type="EC" id="3.2.1.1"/>
    </reaction>
</comment>
<keyword evidence="12" id="KW-1185">Reference proteome</keyword>
<evidence type="ECO:0000256" key="2">
    <source>
        <dbReference type="ARBA" id="ARBA00008061"/>
    </source>
</evidence>
<dbReference type="SMART" id="SM00810">
    <property type="entry name" value="Alpha-amyl_C2"/>
    <property type="match status" value="1"/>
</dbReference>
<dbReference type="InterPro" id="IPR002477">
    <property type="entry name" value="Peptidoglycan-bd-like"/>
</dbReference>
<dbReference type="Pfam" id="PF07821">
    <property type="entry name" value="Alpha-amyl_C2"/>
    <property type="match status" value="1"/>
</dbReference>
<name>A0AAX4PCE0_9CHLO</name>
<protein>
    <recommendedName>
        <fullName evidence="3">alpha-amylase</fullName>
        <ecNumber evidence="3">3.2.1.1</ecNumber>
    </recommendedName>
    <alternativeName>
        <fullName evidence="6">1,4-alpha-D-glucan glucanohydrolase</fullName>
    </alternativeName>
</protein>
<dbReference type="GO" id="GO:0005975">
    <property type="term" value="P:carbohydrate metabolic process"/>
    <property type="evidence" value="ECO:0007669"/>
    <property type="project" value="InterPro"/>
</dbReference>
<feature type="domain" description="Alpha-amylase C-terminal beta-sheet" evidence="10">
    <location>
        <begin position="1002"/>
        <end position="1061"/>
    </location>
</feature>
<dbReference type="AlphaFoldDB" id="A0AAX4PCE0"/>
<evidence type="ECO:0000256" key="4">
    <source>
        <dbReference type="ARBA" id="ARBA00022801"/>
    </source>
</evidence>
<feature type="region of interest" description="Disordered" evidence="8">
    <location>
        <begin position="178"/>
        <end position="204"/>
    </location>
</feature>
<feature type="compositionally biased region" description="Basic residues" evidence="8">
    <location>
        <begin position="322"/>
        <end position="332"/>
    </location>
</feature>
<dbReference type="EC" id="3.2.1.1" evidence="3"/>
<feature type="coiled-coil region" evidence="7">
    <location>
        <begin position="418"/>
        <end position="462"/>
    </location>
</feature>
<dbReference type="SUPFAM" id="SSF51445">
    <property type="entry name" value="(Trans)glycosidases"/>
    <property type="match status" value="1"/>
</dbReference>
<dbReference type="SMART" id="SM00642">
    <property type="entry name" value="Aamy"/>
    <property type="match status" value="1"/>
</dbReference>
<comment type="similarity">
    <text evidence="2">Belongs to the glycosyl hydrolase 13 family.</text>
</comment>
<feature type="compositionally biased region" description="Polar residues" evidence="8">
    <location>
        <begin position="1"/>
        <end position="12"/>
    </location>
</feature>
<evidence type="ECO:0000256" key="1">
    <source>
        <dbReference type="ARBA" id="ARBA00000548"/>
    </source>
</evidence>
<dbReference type="Pfam" id="PF00128">
    <property type="entry name" value="Alpha-amylase"/>
    <property type="match status" value="1"/>
</dbReference>
<keyword evidence="4" id="KW-0378">Hydrolase</keyword>
<dbReference type="EMBL" id="CP151507">
    <property type="protein sequence ID" value="WZN63553.1"/>
    <property type="molecule type" value="Genomic_DNA"/>
</dbReference>